<protein>
    <recommendedName>
        <fullName evidence="4">Lipoprotein</fullName>
    </recommendedName>
</protein>
<feature type="region of interest" description="Disordered" evidence="1">
    <location>
        <begin position="10"/>
        <end position="58"/>
    </location>
</feature>
<gene>
    <name evidence="2" type="ORF">GCM10025778_15800</name>
</gene>
<organism evidence="2 3">
    <name type="scientific">Paeniglutamicibacter antarcticus</name>
    <dbReference type="NCBI Taxonomy" id="494023"/>
    <lineage>
        <taxon>Bacteria</taxon>
        <taxon>Bacillati</taxon>
        <taxon>Actinomycetota</taxon>
        <taxon>Actinomycetes</taxon>
        <taxon>Micrococcales</taxon>
        <taxon>Micrococcaceae</taxon>
        <taxon>Paeniglutamicibacter</taxon>
    </lineage>
</organism>
<name>A0ABP9TMR2_9MICC</name>
<evidence type="ECO:0008006" key="4">
    <source>
        <dbReference type="Google" id="ProtNLM"/>
    </source>
</evidence>
<reference evidence="3" key="1">
    <citation type="journal article" date="2019" name="Int. J. Syst. Evol. Microbiol.">
        <title>The Global Catalogue of Microorganisms (GCM) 10K type strain sequencing project: providing services to taxonomists for standard genome sequencing and annotation.</title>
        <authorList>
            <consortium name="The Broad Institute Genomics Platform"/>
            <consortium name="The Broad Institute Genome Sequencing Center for Infectious Disease"/>
            <person name="Wu L."/>
            <person name="Ma J."/>
        </authorList>
    </citation>
    <scope>NUCLEOTIDE SEQUENCE [LARGE SCALE GENOMIC DNA]</scope>
    <source>
        <strain evidence="3">JCM 18952</strain>
    </source>
</reference>
<sequence>MTLLTAFLVSGCTPLDQPDSESPQASSSKEEAPKAMNDPVSGTYTGTQTIQLGPPPEGAKQISVELGCIDAGTLLLQDGAKTICTEKGSEGAASTTTLTMAPGQDGVVVKTNDPTVSYKVNAFYKN</sequence>
<dbReference type="RefSeq" id="WP_210100885.1">
    <property type="nucleotide sequence ID" value="NZ_BAABLK010000026.1"/>
</dbReference>
<keyword evidence="3" id="KW-1185">Reference proteome</keyword>
<dbReference type="EMBL" id="BAABLK010000026">
    <property type="protein sequence ID" value="GAA5227047.1"/>
    <property type="molecule type" value="Genomic_DNA"/>
</dbReference>
<feature type="compositionally biased region" description="Polar residues" evidence="1">
    <location>
        <begin position="40"/>
        <end position="51"/>
    </location>
</feature>
<evidence type="ECO:0000313" key="3">
    <source>
        <dbReference type="Proteomes" id="UP001501257"/>
    </source>
</evidence>
<evidence type="ECO:0000313" key="2">
    <source>
        <dbReference type="EMBL" id="GAA5227047.1"/>
    </source>
</evidence>
<comment type="caution">
    <text evidence="2">The sequence shown here is derived from an EMBL/GenBank/DDBJ whole genome shotgun (WGS) entry which is preliminary data.</text>
</comment>
<proteinExistence type="predicted"/>
<accession>A0ABP9TMR2</accession>
<dbReference type="Proteomes" id="UP001501257">
    <property type="component" value="Unassembled WGS sequence"/>
</dbReference>
<evidence type="ECO:0000256" key="1">
    <source>
        <dbReference type="SAM" id="MobiDB-lite"/>
    </source>
</evidence>